<comment type="caution">
    <text evidence="2">The sequence shown here is derived from an EMBL/GenBank/DDBJ whole genome shotgun (WGS) entry which is preliminary data.</text>
</comment>
<evidence type="ECO:0000313" key="2">
    <source>
        <dbReference type="EMBL" id="HJG28235.1"/>
    </source>
</evidence>
<proteinExistence type="predicted"/>
<keyword evidence="1" id="KW-0472">Membrane</keyword>
<keyword evidence="1" id="KW-0812">Transmembrane</keyword>
<protein>
    <submittedName>
        <fullName evidence="2">Uncharacterized protein</fullName>
    </submittedName>
</protein>
<reference evidence="2" key="2">
    <citation type="submission" date="2021-09" db="EMBL/GenBank/DDBJ databases">
        <authorList>
            <person name="Gilroy R."/>
        </authorList>
    </citation>
    <scope>NUCLEOTIDE SEQUENCE</scope>
    <source>
        <strain evidence="2">ChiBcec21-2208</strain>
    </source>
</reference>
<reference evidence="2" key="1">
    <citation type="journal article" date="2021" name="PeerJ">
        <title>Extensive microbial diversity within the chicken gut microbiome revealed by metagenomics and culture.</title>
        <authorList>
            <person name="Gilroy R."/>
            <person name="Ravi A."/>
            <person name="Getino M."/>
            <person name="Pursley I."/>
            <person name="Horton D.L."/>
            <person name="Alikhan N.F."/>
            <person name="Baker D."/>
            <person name="Gharbi K."/>
            <person name="Hall N."/>
            <person name="Watson M."/>
            <person name="Adriaenssens E.M."/>
            <person name="Foster-Nyarko E."/>
            <person name="Jarju S."/>
            <person name="Secka A."/>
            <person name="Antonio M."/>
            <person name="Oren A."/>
            <person name="Chaudhuri R.R."/>
            <person name="La Ragione R."/>
            <person name="Hildebrand F."/>
            <person name="Pallen M.J."/>
        </authorList>
    </citation>
    <scope>NUCLEOTIDE SEQUENCE</scope>
    <source>
        <strain evidence="2">ChiBcec21-2208</strain>
    </source>
</reference>
<evidence type="ECO:0000256" key="1">
    <source>
        <dbReference type="SAM" id="Phobius"/>
    </source>
</evidence>
<dbReference type="AlphaFoldDB" id="A0A921IIZ4"/>
<evidence type="ECO:0000313" key="3">
    <source>
        <dbReference type="Proteomes" id="UP000782880"/>
    </source>
</evidence>
<sequence>MKKKVRGHGFRLVGLILGIVGATISITAVVFSALGLHQAHLCKHCAKGENFR</sequence>
<dbReference type="EMBL" id="DYVE01000165">
    <property type="protein sequence ID" value="HJG28235.1"/>
    <property type="molecule type" value="Genomic_DNA"/>
</dbReference>
<dbReference type="Proteomes" id="UP000782880">
    <property type="component" value="Unassembled WGS sequence"/>
</dbReference>
<organism evidence="2 3">
    <name type="scientific">Subdoligranulum variabile</name>
    <dbReference type="NCBI Taxonomy" id="214851"/>
    <lineage>
        <taxon>Bacteria</taxon>
        <taxon>Bacillati</taxon>
        <taxon>Bacillota</taxon>
        <taxon>Clostridia</taxon>
        <taxon>Eubacteriales</taxon>
        <taxon>Oscillospiraceae</taxon>
        <taxon>Subdoligranulum</taxon>
    </lineage>
</organism>
<keyword evidence="1" id="KW-1133">Transmembrane helix</keyword>
<gene>
    <name evidence="2" type="ORF">K8V20_06280</name>
</gene>
<name>A0A921IIZ4_9FIRM</name>
<feature type="transmembrane region" description="Helical" evidence="1">
    <location>
        <begin position="12"/>
        <end position="36"/>
    </location>
</feature>
<accession>A0A921IIZ4</accession>